<proteinExistence type="predicted"/>
<dbReference type="SMART" id="SM00260">
    <property type="entry name" value="CheW"/>
    <property type="match status" value="1"/>
</dbReference>
<dbReference type="Gene3D" id="2.30.30.40">
    <property type="entry name" value="SH3 Domains"/>
    <property type="match status" value="1"/>
</dbReference>
<evidence type="ECO:0000313" key="2">
    <source>
        <dbReference type="EMBL" id="SFZ79484.1"/>
    </source>
</evidence>
<evidence type="ECO:0000259" key="1">
    <source>
        <dbReference type="PROSITE" id="PS50851"/>
    </source>
</evidence>
<gene>
    <name evidence="2" type="ORF">SAMN02745887_03666</name>
</gene>
<accession>A0A1K2HRP4</accession>
<dbReference type="GO" id="GO:0006935">
    <property type="term" value="P:chemotaxis"/>
    <property type="evidence" value="ECO:0007669"/>
    <property type="project" value="InterPro"/>
</dbReference>
<dbReference type="GO" id="GO:0007165">
    <property type="term" value="P:signal transduction"/>
    <property type="evidence" value="ECO:0007669"/>
    <property type="project" value="InterPro"/>
</dbReference>
<dbReference type="OrthoDB" id="9790406at2"/>
<dbReference type="Gene3D" id="2.40.50.180">
    <property type="entry name" value="CheA-289, Domain 4"/>
    <property type="match status" value="1"/>
</dbReference>
<evidence type="ECO:0000313" key="3">
    <source>
        <dbReference type="Proteomes" id="UP000186513"/>
    </source>
</evidence>
<dbReference type="InterPro" id="IPR036061">
    <property type="entry name" value="CheW-like_dom_sf"/>
</dbReference>
<dbReference type="EMBL" id="FPKR01000018">
    <property type="protein sequence ID" value="SFZ79484.1"/>
    <property type="molecule type" value="Genomic_DNA"/>
</dbReference>
<keyword evidence="3" id="KW-1185">Reference proteome</keyword>
<dbReference type="PROSITE" id="PS50851">
    <property type="entry name" value="CHEW"/>
    <property type="match status" value="1"/>
</dbReference>
<sequence length="199" mass="21623">MMRDEQAHWQALHAQIDQLAQQLAQADSLSAEQVAATLASRARQWAAAPPVAATDLLSVLVFGLGEHRYAFALEHVDEVLPLRQLTVLPGTPPFVRGIANVRGRILAVLDLACILERPPAGLAERTYLLVLQSAEMEFGLLVDRVLGVQQLARSAIQTQQAGLSGLARQLIIGISPEQWTVLDGARLLAEPSLCIEDRD</sequence>
<organism evidence="2 3">
    <name type="scientific">Chitinimonas taiwanensis DSM 18899</name>
    <dbReference type="NCBI Taxonomy" id="1121279"/>
    <lineage>
        <taxon>Bacteria</taxon>
        <taxon>Pseudomonadati</taxon>
        <taxon>Pseudomonadota</taxon>
        <taxon>Betaproteobacteria</taxon>
        <taxon>Neisseriales</taxon>
        <taxon>Chitinibacteraceae</taxon>
        <taxon>Chitinimonas</taxon>
    </lineage>
</organism>
<dbReference type="SUPFAM" id="SSF50341">
    <property type="entry name" value="CheW-like"/>
    <property type="match status" value="1"/>
</dbReference>
<dbReference type="InterPro" id="IPR039315">
    <property type="entry name" value="CheW"/>
</dbReference>
<dbReference type="Proteomes" id="UP000186513">
    <property type="component" value="Unassembled WGS sequence"/>
</dbReference>
<feature type="domain" description="CheW-like" evidence="1">
    <location>
        <begin position="56"/>
        <end position="193"/>
    </location>
</feature>
<dbReference type="PANTHER" id="PTHR22617:SF43">
    <property type="entry name" value="PROTEIN PILI"/>
    <property type="match status" value="1"/>
</dbReference>
<dbReference type="Pfam" id="PF01584">
    <property type="entry name" value="CheW"/>
    <property type="match status" value="1"/>
</dbReference>
<protein>
    <submittedName>
        <fullName evidence="2">Purine-binding chemotaxis protein CheW</fullName>
    </submittedName>
</protein>
<dbReference type="STRING" id="1121279.SAMN02745887_03666"/>
<dbReference type="AlphaFoldDB" id="A0A1K2HRP4"/>
<dbReference type="GO" id="GO:0005829">
    <property type="term" value="C:cytosol"/>
    <property type="evidence" value="ECO:0007669"/>
    <property type="project" value="TreeGrafter"/>
</dbReference>
<dbReference type="InterPro" id="IPR002545">
    <property type="entry name" value="CheW-lke_dom"/>
</dbReference>
<dbReference type="PANTHER" id="PTHR22617">
    <property type="entry name" value="CHEMOTAXIS SENSOR HISTIDINE KINASE-RELATED"/>
    <property type="match status" value="1"/>
</dbReference>
<reference evidence="2 3" key="1">
    <citation type="submission" date="2016-11" db="EMBL/GenBank/DDBJ databases">
        <authorList>
            <person name="Jaros S."/>
            <person name="Januszkiewicz K."/>
            <person name="Wedrychowicz H."/>
        </authorList>
    </citation>
    <scope>NUCLEOTIDE SEQUENCE [LARGE SCALE GENOMIC DNA]</scope>
    <source>
        <strain evidence="2 3">DSM 18899</strain>
    </source>
</reference>
<dbReference type="RefSeq" id="WP_072430144.1">
    <property type="nucleotide sequence ID" value="NZ_FPKR01000018.1"/>
</dbReference>
<name>A0A1K2HRP4_9NEIS</name>